<evidence type="ECO:0000313" key="1">
    <source>
        <dbReference type="EMBL" id="KOR41644.1"/>
    </source>
</evidence>
<organism evidence="1 2">
    <name type="scientific">Xanthomonas oryzae</name>
    <dbReference type="NCBI Taxonomy" id="347"/>
    <lineage>
        <taxon>Bacteria</taxon>
        <taxon>Pseudomonadati</taxon>
        <taxon>Pseudomonadota</taxon>
        <taxon>Gammaproteobacteria</taxon>
        <taxon>Lysobacterales</taxon>
        <taxon>Lysobacteraceae</taxon>
        <taxon>Xanthomonas</taxon>
    </lineage>
</organism>
<sequence>MCQGCQQTRTPPLQVGQLTLDQLQARAMRMCGFRAHLRAFHQAHAIGETANVVQTEAAGDQPLNLPHLCNARCREDPIAIGAARGRQQSMRIVVTNRTHAGAGLQRQRANPQQGFGRRGHVASIRCTQGLTLTLV</sequence>
<name>A0AAP1EXB2_9XANT</name>
<reference evidence="1 2" key="2">
    <citation type="submission" date="2015-09" db="EMBL/GenBank/DDBJ databases">
        <title>Draft genome sequence of Xanthomonas oryzae pv. USA str. X11-5A.</title>
        <authorList>
            <person name="Knight B.M."/>
            <person name="Roberts D.P."/>
            <person name="Lin D."/>
            <person name="Hari K."/>
            <person name="Fletcher J."/>
            <person name="Melcher U."/>
            <person name="Blagden T."/>
            <person name="Winegar R.A."/>
        </authorList>
    </citation>
    <scope>NUCLEOTIDE SEQUENCE [LARGE SCALE GENOMIC DNA]</scope>
    <source>
        <strain evidence="1 2">X11-5A</strain>
    </source>
</reference>
<gene>
    <name evidence="1" type="ORF">ADT25_17205</name>
</gene>
<dbReference type="EMBL" id="LHUJ01000285">
    <property type="protein sequence ID" value="KOR41644.1"/>
    <property type="molecule type" value="Genomic_DNA"/>
</dbReference>
<reference evidence="1 2" key="1">
    <citation type="submission" date="2015-07" db="EMBL/GenBank/DDBJ databases">
        <authorList>
            <consortium name="Consortium for Microbial Forensics and Genomics (microFORGE)"/>
            <person name="Knight B.M."/>
            <person name="Roberts D.P."/>
            <person name="Lin D."/>
            <person name="Hari K."/>
            <person name="Fletcher J."/>
            <person name="Melcher U."/>
            <person name="Blagden T."/>
            <person name="Winegar R.A."/>
        </authorList>
    </citation>
    <scope>NUCLEOTIDE SEQUENCE [LARGE SCALE GENOMIC DNA]</scope>
    <source>
        <strain evidence="1 2">X11-5A</strain>
    </source>
</reference>
<proteinExistence type="predicted"/>
<comment type="caution">
    <text evidence="1">The sequence shown here is derived from an EMBL/GenBank/DDBJ whole genome shotgun (WGS) entry which is preliminary data.</text>
</comment>
<accession>A0AAP1EXB2</accession>
<evidence type="ECO:0000313" key="2">
    <source>
        <dbReference type="Proteomes" id="UP000036790"/>
    </source>
</evidence>
<protein>
    <submittedName>
        <fullName evidence="1">Uncharacterized protein</fullName>
    </submittedName>
</protein>
<dbReference type="Proteomes" id="UP000036790">
    <property type="component" value="Unassembled WGS sequence"/>
</dbReference>
<dbReference type="AlphaFoldDB" id="A0AAP1EXB2"/>